<dbReference type="InterPro" id="IPR038282">
    <property type="entry name" value="DUF2267_sf"/>
</dbReference>
<protein>
    <recommendedName>
        <fullName evidence="3">DUF2267 domain-containing protein</fullName>
    </recommendedName>
</protein>
<evidence type="ECO:0000313" key="2">
    <source>
        <dbReference type="Proteomes" id="UP000610966"/>
    </source>
</evidence>
<organism evidence="1 2">
    <name type="scientific">Sphaerimonospora thailandensis</name>
    <dbReference type="NCBI Taxonomy" id="795644"/>
    <lineage>
        <taxon>Bacteria</taxon>
        <taxon>Bacillati</taxon>
        <taxon>Actinomycetota</taxon>
        <taxon>Actinomycetes</taxon>
        <taxon>Streptosporangiales</taxon>
        <taxon>Streptosporangiaceae</taxon>
        <taxon>Sphaerimonospora</taxon>
    </lineage>
</organism>
<dbReference type="RefSeq" id="WP_204010468.1">
    <property type="nucleotide sequence ID" value="NZ_BOOG01000007.1"/>
</dbReference>
<comment type="caution">
    <text evidence="1">The sequence shown here is derived from an EMBL/GenBank/DDBJ whole genome shotgun (WGS) entry which is preliminary data.</text>
</comment>
<proteinExistence type="predicted"/>
<dbReference type="EMBL" id="BOOG01000007">
    <property type="protein sequence ID" value="GIH68238.1"/>
    <property type="molecule type" value="Genomic_DNA"/>
</dbReference>
<dbReference type="Proteomes" id="UP000610966">
    <property type="component" value="Unassembled WGS sequence"/>
</dbReference>
<reference evidence="1" key="1">
    <citation type="submission" date="2021-01" db="EMBL/GenBank/DDBJ databases">
        <title>Whole genome shotgun sequence of Sphaerimonospora thailandensis NBRC 107569.</title>
        <authorList>
            <person name="Komaki H."/>
            <person name="Tamura T."/>
        </authorList>
    </citation>
    <scope>NUCLEOTIDE SEQUENCE</scope>
    <source>
        <strain evidence="1">NBRC 107569</strain>
    </source>
</reference>
<dbReference type="Pfam" id="PF10025">
    <property type="entry name" value="DUF2267"/>
    <property type="match status" value="1"/>
</dbReference>
<name>A0A8J3VXS5_9ACTN</name>
<sequence>MRHDEFIGQVQSRAKLAGRGQAERASRATLETLGERVPEGLAGNLAAQLPTEIGEHLRRTEIEGGLGTGEPFGRDEFIHRVADRAGVDEPQAVYLARVVLEVTGEATQGALMDKVRDSLPEDLRPLVTSGSRGSMG</sequence>
<evidence type="ECO:0000313" key="1">
    <source>
        <dbReference type="EMBL" id="GIH68238.1"/>
    </source>
</evidence>
<dbReference type="Gene3D" id="1.10.490.110">
    <property type="entry name" value="Uncharacterized conserved protein DUF2267"/>
    <property type="match status" value="1"/>
</dbReference>
<evidence type="ECO:0008006" key="3">
    <source>
        <dbReference type="Google" id="ProtNLM"/>
    </source>
</evidence>
<keyword evidence="2" id="KW-1185">Reference proteome</keyword>
<dbReference type="AlphaFoldDB" id="A0A8J3VXS5"/>
<gene>
    <name evidence="1" type="ORF">Mth01_04910</name>
</gene>
<accession>A0A8J3VXS5</accession>
<dbReference type="InterPro" id="IPR018727">
    <property type="entry name" value="DUF2267"/>
</dbReference>